<accession>A0A5B7DZX3</accession>
<evidence type="ECO:0000313" key="2">
    <source>
        <dbReference type="Proteomes" id="UP000324222"/>
    </source>
</evidence>
<comment type="caution">
    <text evidence="1">The sequence shown here is derived from an EMBL/GenBank/DDBJ whole genome shotgun (WGS) entry which is preliminary data.</text>
</comment>
<keyword evidence="2" id="KW-1185">Reference proteome</keyword>
<proteinExistence type="predicted"/>
<dbReference type="Proteomes" id="UP000324222">
    <property type="component" value="Unassembled WGS sequence"/>
</dbReference>
<protein>
    <submittedName>
        <fullName evidence="1">Uncharacterized protein</fullName>
    </submittedName>
</protein>
<reference evidence="1 2" key="1">
    <citation type="submission" date="2019-05" db="EMBL/GenBank/DDBJ databases">
        <title>Another draft genome of Portunus trituberculatus and its Hox gene families provides insights of decapod evolution.</title>
        <authorList>
            <person name="Jeong J.-H."/>
            <person name="Song I."/>
            <person name="Kim S."/>
            <person name="Choi T."/>
            <person name="Kim D."/>
            <person name="Ryu S."/>
            <person name="Kim W."/>
        </authorList>
    </citation>
    <scope>NUCLEOTIDE SEQUENCE [LARGE SCALE GENOMIC DNA]</scope>
    <source>
        <tissue evidence="1">Muscle</tissue>
    </source>
</reference>
<organism evidence="1 2">
    <name type="scientific">Portunus trituberculatus</name>
    <name type="common">Swimming crab</name>
    <name type="synonym">Neptunus trituberculatus</name>
    <dbReference type="NCBI Taxonomy" id="210409"/>
    <lineage>
        <taxon>Eukaryota</taxon>
        <taxon>Metazoa</taxon>
        <taxon>Ecdysozoa</taxon>
        <taxon>Arthropoda</taxon>
        <taxon>Crustacea</taxon>
        <taxon>Multicrustacea</taxon>
        <taxon>Malacostraca</taxon>
        <taxon>Eumalacostraca</taxon>
        <taxon>Eucarida</taxon>
        <taxon>Decapoda</taxon>
        <taxon>Pleocyemata</taxon>
        <taxon>Brachyura</taxon>
        <taxon>Eubrachyura</taxon>
        <taxon>Portunoidea</taxon>
        <taxon>Portunidae</taxon>
        <taxon>Portuninae</taxon>
        <taxon>Portunus</taxon>
    </lineage>
</organism>
<dbReference type="AlphaFoldDB" id="A0A5B7DZX3"/>
<evidence type="ECO:0000313" key="1">
    <source>
        <dbReference type="EMBL" id="MPC26765.1"/>
    </source>
</evidence>
<gene>
    <name evidence="1" type="ORF">E2C01_019912</name>
</gene>
<dbReference type="EMBL" id="VSRR010001648">
    <property type="protein sequence ID" value="MPC26765.1"/>
    <property type="molecule type" value="Genomic_DNA"/>
</dbReference>
<sequence>MVNSTNPMPIKHHFMLGISGNFRVLVMEGGVEGMEREGPCVMQPAMPGPPIKLPAIVGAASMNRSCFWSRYCAHTGDFSSRAVTCTIHIGKEKWYHISLEALINKGCCCYLTSGE</sequence>
<name>A0A5B7DZX3_PORTR</name>